<dbReference type="Proteomes" id="UP001154282">
    <property type="component" value="Unassembled WGS sequence"/>
</dbReference>
<gene>
    <name evidence="1" type="ORF">LITE_LOCUS34215</name>
</gene>
<proteinExistence type="predicted"/>
<comment type="caution">
    <text evidence="1">The sequence shown here is derived from an EMBL/GenBank/DDBJ whole genome shotgun (WGS) entry which is preliminary data.</text>
</comment>
<keyword evidence="2" id="KW-1185">Reference proteome</keyword>
<reference evidence="1" key="1">
    <citation type="submission" date="2022-08" db="EMBL/GenBank/DDBJ databases">
        <authorList>
            <person name="Gutierrez-Valencia J."/>
        </authorList>
    </citation>
    <scope>NUCLEOTIDE SEQUENCE</scope>
</reference>
<evidence type="ECO:0000313" key="1">
    <source>
        <dbReference type="EMBL" id="CAI0459891.1"/>
    </source>
</evidence>
<sequence>QGKASALIKTGILCGKKGKGLGFWDQWLCSKLR</sequence>
<organism evidence="1 2">
    <name type="scientific">Linum tenue</name>
    <dbReference type="NCBI Taxonomy" id="586396"/>
    <lineage>
        <taxon>Eukaryota</taxon>
        <taxon>Viridiplantae</taxon>
        <taxon>Streptophyta</taxon>
        <taxon>Embryophyta</taxon>
        <taxon>Tracheophyta</taxon>
        <taxon>Spermatophyta</taxon>
        <taxon>Magnoliopsida</taxon>
        <taxon>eudicotyledons</taxon>
        <taxon>Gunneridae</taxon>
        <taxon>Pentapetalae</taxon>
        <taxon>rosids</taxon>
        <taxon>fabids</taxon>
        <taxon>Malpighiales</taxon>
        <taxon>Linaceae</taxon>
        <taxon>Linum</taxon>
    </lineage>
</organism>
<name>A0AAV0NNV5_9ROSI</name>
<dbReference type="AlphaFoldDB" id="A0AAV0NNV5"/>
<accession>A0AAV0NNV5</accession>
<evidence type="ECO:0000313" key="2">
    <source>
        <dbReference type="Proteomes" id="UP001154282"/>
    </source>
</evidence>
<protein>
    <submittedName>
        <fullName evidence="1">Uncharacterized protein</fullName>
    </submittedName>
</protein>
<dbReference type="EMBL" id="CAMGYJ010000008">
    <property type="protein sequence ID" value="CAI0459891.1"/>
    <property type="molecule type" value="Genomic_DNA"/>
</dbReference>
<feature type="non-terminal residue" evidence="1">
    <location>
        <position position="1"/>
    </location>
</feature>